<evidence type="ECO:0000313" key="8">
    <source>
        <dbReference type="Proteomes" id="UP001595462"/>
    </source>
</evidence>
<keyword evidence="7" id="KW-0032">Aminotransferase</keyword>
<dbReference type="InterPro" id="IPR036388">
    <property type="entry name" value="WH-like_DNA-bd_sf"/>
</dbReference>
<dbReference type="Gene3D" id="1.10.10.10">
    <property type="entry name" value="Winged helix-like DNA-binding domain superfamily/Winged helix DNA-binding domain"/>
    <property type="match status" value="1"/>
</dbReference>
<gene>
    <name evidence="7" type="ORF">ACFOSU_04500</name>
</gene>
<name>A0ABV7EML1_9GAMM</name>
<keyword evidence="8" id="KW-1185">Reference proteome</keyword>
<keyword evidence="7" id="KW-0808">Transferase</keyword>
<evidence type="ECO:0000256" key="2">
    <source>
        <dbReference type="ARBA" id="ARBA00022898"/>
    </source>
</evidence>
<dbReference type="PANTHER" id="PTHR46577:SF1">
    <property type="entry name" value="HTH-TYPE TRANSCRIPTIONAL REGULATORY PROTEIN GABR"/>
    <property type="match status" value="1"/>
</dbReference>
<keyword evidence="5" id="KW-0804">Transcription</keyword>
<organism evidence="7 8">
    <name type="scientific">Salinisphaera aquimarina</name>
    <dbReference type="NCBI Taxonomy" id="2094031"/>
    <lineage>
        <taxon>Bacteria</taxon>
        <taxon>Pseudomonadati</taxon>
        <taxon>Pseudomonadota</taxon>
        <taxon>Gammaproteobacteria</taxon>
        <taxon>Salinisphaerales</taxon>
        <taxon>Salinisphaeraceae</taxon>
        <taxon>Salinisphaera</taxon>
    </lineage>
</organism>
<dbReference type="InterPro" id="IPR036390">
    <property type="entry name" value="WH_DNA-bd_sf"/>
</dbReference>
<dbReference type="InterPro" id="IPR000524">
    <property type="entry name" value="Tscrpt_reg_HTH_GntR"/>
</dbReference>
<comment type="similarity">
    <text evidence="1">In the C-terminal section; belongs to the class-I pyridoxal-phosphate-dependent aminotransferase family.</text>
</comment>
<dbReference type="PRINTS" id="PR00035">
    <property type="entry name" value="HTHGNTR"/>
</dbReference>
<dbReference type="InterPro" id="IPR015421">
    <property type="entry name" value="PyrdxlP-dep_Trfase_major"/>
</dbReference>
<evidence type="ECO:0000313" key="7">
    <source>
        <dbReference type="EMBL" id="MFC3103146.1"/>
    </source>
</evidence>
<dbReference type="GO" id="GO:0008483">
    <property type="term" value="F:transaminase activity"/>
    <property type="evidence" value="ECO:0007669"/>
    <property type="project" value="UniProtKB-KW"/>
</dbReference>
<keyword evidence="4" id="KW-0238">DNA-binding</keyword>
<evidence type="ECO:0000256" key="5">
    <source>
        <dbReference type="ARBA" id="ARBA00023163"/>
    </source>
</evidence>
<dbReference type="InterPro" id="IPR015424">
    <property type="entry name" value="PyrdxlP-dep_Trfase"/>
</dbReference>
<keyword evidence="2" id="KW-0663">Pyridoxal phosphate</keyword>
<dbReference type="Gene3D" id="3.40.640.10">
    <property type="entry name" value="Type I PLP-dependent aspartate aminotransferase-like (Major domain)"/>
    <property type="match status" value="1"/>
</dbReference>
<dbReference type="PROSITE" id="PS50949">
    <property type="entry name" value="HTH_GNTR"/>
    <property type="match status" value="1"/>
</dbReference>
<evidence type="ECO:0000259" key="6">
    <source>
        <dbReference type="PROSITE" id="PS50949"/>
    </source>
</evidence>
<reference evidence="8" key="1">
    <citation type="journal article" date="2019" name="Int. J. Syst. Evol. Microbiol.">
        <title>The Global Catalogue of Microorganisms (GCM) 10K type strain sequencing project: providing services to taxonomists for standard genome sequencing and annotation.</title>
        <authorList>
            <consortium name="The Broad Institute Genomics Platform"/>
            <consortium name="The Broad Institute Genome Sequencing Center for Infectious Disease"/>
            <person name="Wu L."/>
            <person name="Ma J."/>
        </authorList>
    </citation>
    <scope>NUCLEOTIDE SEQUENCE [LARGE SCALE GENOMIC DNA]</scope>
    <source>
        <strain evidence="8">KCTC 52640</strain>
    </source>
</reference>
<protein>
    <submittedName>
        <fullName evidence="7">PLP-dependent aminotransferase family protein</fullName>
    </submittedName>
</protein>
<dbReference type="SUPFAM" id="SSF53383">
    <property type="entry name" value="PLP-dependent transferases"/>
    <property type="match status" value="1"/>
</dbReference>
<dbReference type="InterPro" id="IPR004839">
    <property type="entry name" value="Aminotransferase_I/II_large"/>
</dbReference>
<dbReference type="CDD" id="cd00609">
    <property type="entry name" value="AAT_like"/>
    <property type="match status" value="1"/>
</dbReference>
<dbReference type="SMART" id="SM00345">
    <property type="entry name" value="HTH_GNTR"/>
    <property type="match status" value="1"/>
</dbReference>
<dbReference type="SUPFAM" id="SSF46785">
    <property type="entry name" value="Winged helix' DNA-binding domain"/>
    <property type="match status" value="1"/>
</dbReference>
<comment type="caution">
    <text evidence="7">The sequence shown here is derived from an EMBL/GenBank/DDBJ whole genome shotgun (WGS) entry which is preliminary data.</text>
</comment>
<evidence type="ECO:0000256" key="1">
    <source>
        <dbReference type="ARBA" id="ARBA00005384"/>
    </source>
</evidence>
<dbReference type="EMBL" id="JBHRSS010000003">
    <property type="protein sequence ID" value="MFC3103146.1"/>
    <property type="molecule type" value="Genomic_DNA"/>
</dbReference>
<dbReference type="InterPro" id="IPR051446">
    <property type="entry name" value="HTH_trans_reg/aminotransferase"/>
</dbReference>
<feature type="domain" description="HTH gntR-type" evidence="6">
    <location>
        <begin position="14"/>
        <end position="82"/>
    </location>
</feature>
<dbReference type="RefSeq" id="WP_380686892.1">
    <property type="nucleotide sequence ID" value="NZ_JBHRSS010000003.1"/>
</dbReference>
<sequence length="471" mass="51934">MPHPDLHTDRRLKTPLYRQLYQRVRDAIAAGRLQPGDRVPSVRSLASELNLSRGTVELAYQVLVSEGYLLARGAAGTVVSPQLLRQQITLAVERRSSAPRPVSESARAAPPPLQLGLPALDAVPTRLWRRLTMRRLRGLNAAALDYPDAQGSPALRNALAAYLGVSRGIACHADQIIITAGYRDALGLICRTLLRPGDRGWFEEPGYFLARDMLRAAGLSLAPVAVDADGLDVAAGRRQAEEARFAVVTPSHQSPSGVSLALPRRLALLEWANDNDAWIIEDDYDSEYRYQGRPIPALKSLDHGGRVLYTGTFSKVLFPGLRLAYLVVPSSKTTRFRDVLRRFGQGCPALPQAVTADFINEGHFARHLKRMRDMYAQRRTYLRDALEAKLGDRLRVDLQAGGMHLLTRFVNNEDDVEQARRAQRRGLGVSALSTWFIGRPDQSGLLLGFTNIASAEEAERLVSELKSALGA</sequence>
<dbReference type="CDD" id="cd07377">
    <property type="entry name" value="WHTH_GntR"/>
    <property type="match status" value="1"/>
</dbReference>
<dbReference type="PANTHER" id="PTHR46577">
    <property type="entry name" value="HTH-TYPE TRANSCRIPTIONAL REGULATORY PROTEIN GABR"/>
    <property type="match status" value="1"/>
</dbReference>
<proteinExistence type="inferred from homology"/>
<dbReference type="Pfam" id="PF00392">
    <property type="entry name" value="GntR"/>
    <property type="match status" value="1"/>
</dbReference>
<keyword evidence="3" id="KW-0805">Transcription regulation</keyword>
<evidence type="ECO:0000256" key="3">
    <source>
        <dbReference type="ARBA" id="ARBA00023015"/>
    </source>
</evidence>
<accession>A0ABV7EML1</accession>
<dbReference type="Pfam" id="PF00155">
    <property type="entry name" value="Aminotran_1_2"/>
    <property type="match status" value="1"/>
</dbReference>
<dbReference type="Proteomes" id="UP001595462">
    <property type="component" value="Unassembled WGS sequence"/>
</dbReference>
<evidence type="ECO:0000256" key="4">
    <source>
        <dbReference type="ARBA" id="ARBA00023125"/>
    </source>
</evidence>